<evidence type="ECO:0000313" key="2">
    <source>
        <dbReference type="EMBL" id="RJF88200.1"/>
    </source>
</evidence>
<accession>A0A418WDX6</accession>
<reference evidence="2 3" key="1">
    <citation type="submission" date="2018-09" db="EMBL/GenBank/DDBJ databases">
        <authorList>
            <person name="Zhu H."/>
        </authorList>
    </citation>
    <scope>NUCLEOTIDE SEQUENCE [LARGE SCALE GENOMIC DNA]</scope>
    <source>
        <strain evidence="2 3">K1W22B-8</strain>
    </source>
</reference>
<evidence type="ECO:0000313" key="3">
    <source>
        <dbReference type="Proteomes" id="UP000284605"/>
    </source>
</evidence>
<protein>
    <submittedName>
        <fullName evidence="2">Uncharacterized protein</fullName>
    </submittedName>
</protein>
<proteinExistence type="predicted"/>
<comment type="caution">
    <text evidence="2">The sequence shown here is derived from an EMBL/GenBank/DDBJ whole genome shotgun (WGS) entry which is preliminary data.</text>
</comment>
<dbReference type="Proteomes" id="UP000284605">
    <property type="component" value="Unassembled WGS sequence"/>
</dbReference>
<feature type="region of interest" description="Disordered" evidence="1">
    <location>
        <begin position="1"/>
        <end position="29"/>
    </location>
</feature>
<organism evidence="2 3">
    <name type="scientific">Oleomonas cavernae</name>
    <dbReference type="NCBI Taxonomy" id="2320859"/>
    <lineage>
        <taxon>Bacteria</taxon>
        <taxon>Pseudomonadati</taxon>
        <taxon>Pseudomonadota</taxon>
        <taxon>Alphaproteobacteria</taxon>
        <taxon>Acetobacterales</taxon>
        <taxon>Acetobacteraceae</taxon>
        <taxon>Oleomonas</taxon>
    </lineage>
</organism>
<sequence length="126" mass="13425">MGHDKAAVADSSRGSAKAVGAKETADARVRSKALTDAARTYASASELGPLNAAHASLTAFEHAAPNSTVGRIASYDAARQRALSLVDPVDRRRALRLAERRLALDFDRTLTRAEINAVNAILDDKR</sequence>
<dbReference type="EMBL" id="QYUK01000011">
    <property type="protein sequence ID" value="RJF88200.1"/>
    <property type="molecule type" value="Genomic_DNA"/>
</dbReference>
<name>A0A418WDX6_9PROT</name>
<dbReference type="AlphaFoldDB" id="A0A418WDX6"/>
<keyword evidence="3" id="KW-1185">Reference proteome</keyword>
<gene>
    <name evidence="2" type="ORF">D3874_15230</name>
</gene>
<evidence type="ECO:0000256" key="1">
    <source>
        <dbReference type="SAM" id="MobiDB-lite"/>
    </source>
</evidence>